<proteinExistence type="predicted"/>
<organism evidence="1 2">
    <name type="scientific">Candidatus Magnetobacterium bavaricum</name>
    <dbReference type="NCBI Taxonomy" id="29290"/>
    <lineage>
        <taxon>Bacteria</taxon>
        <taxon>Pseudomonadati</taxon>
        <taxon>Nitrospirota</taxon>
        <taxon>Thermodesulfovibrionia</taxon>
        <taxon>Thermodesulfovibrionales</taxon>
        <taxon>Candidatus Magnetobacteriaceae</taxon>
        <taxon>Candidatus Magnetobacterium</taxon>
    </lineage>
</organism>
<name>A0A0F3GR11_9BACT</name>
<accession>A0A0F3GR11</accession>
<dbReference type="EMBL" id="LACI01001503">
    <property type="protein sequence ID" value="KJU84360.1"/>
    <property type="molecule type" value="Genomic_DNA"/>
</dbReference>
<reference evidence="1 2" key="1">
    <citation type="submission" date="2015-02" db="EMBL/GenBank/DDBJ databases">
        <title>Single-cell genomics of uncultivated deep-branching MTB reveals a conserved set of magnetosome genes.</title>
        <authorList>
            <person name="Kolinko S."/>
            <person name="Richter M."/>
            <person name="Glockner F.O."/>
            <person name="Brachmann A."/>
            <person name="Schuler D."/>
        </authorList>
    </citation>
    <scope>NUCLEOTIDE SEQUENCE [LARGE SCALE GENOMIC DNA]</scope>
    <source>
        <strain evidence="1">TM-1</strain>
    </source>
</reference>
<keyword evidence="2" id="KW-1185">Reference proteome</keyword>
<sequence>MTVSYHKSGETFAPQILKSMIEIQAEWTSDVLSSPYRSGTSSFYLQATTTLSVFVDIF</sequence>
<evidence type="ECO:0000313" key="1">
    <source>
        <dbReference type="EMBL" id="KJU84360.1"/>
    </source>
</evidence>
<evidence type="ECO:0000313" key="2">
    <source>
        <dbReference type="Proteomes" id="UP000033423"/>
    </source>
</evidence>
<protein>
    <submittedName>
        <fullName evidence="1">Uncharacterized protein</fullName>
    </submittedName>
</protein>
<comment type="caution">
    <text evidence="1">The sequence shown here is derived from an EMBL/GenBank/DDBJ whole genome shotgun (WGS) entry which is preliminary data.</text>
</comment>
<dbReference type="Proteomes" id="UP000033423">
    <property type="component" value="Unassembled WGS sequence"/>
</dbReference>
<gene>
    <name evidence="1" type="ORF">MBAV_003445</name>
</gene>
<dbReference type="AlphaFoldDB" id="A0A0F3GR11"/>